<organism evidence="1">
    <name type="scientific">viral metagenome</name>
    <dbReference type="NCBI Taxonomy" id="1070528"/>
    <lineage>
        <taxon>unclassified sequences</taxon>
        <taxon>metagenomes</taxon>
        <taxon>organismal metagenomes</taxon>
    </lineage>
</organism>
<protein>
    <submittedName>
        <fullName evidence="1">Uncharacterized protein</fullName>
    </submittedName>
</protein>
<proteinExistence type="predicted"/>
<sequence length="89" mass="10049">MMFDWVSILKDTVQKNTISDFSIKKRSKWIDVSITLLECKTSKVLDNGNSISKGTKPVITFNIPKQGLTQESYDGIIVRGILNWSPICN</sequence>
<dbReference type="EMBL" id="MT141290">
    <property type="protein sequence ID" value="QJA57756.1"/>
    <property type="molecule type" value="Genomic_DNA"/>
</dbReference>
<accession>A0A6M3IJS4</accession>
<reference evidence="1" key="1">
    <citation type="submission" date="2020-03" db="EMBL/GenBank/DDBJ databases">
        <title>The deep terrestrial virosphere.</title>
        <authorList>
            <person name="Holmfeldt K."/>
            <person name="Nilsson E."/>
            <person name="Simone D."/>
            <person name="Lopez-Fernandez M."/>
            <person name="Wu X."/>
            <person name="de Brujin I."/>
            <person name="Lundin D."/>
            <person name="Andersson A."/>
            <person name="Bertilsson S."/>
            <person name="Dopson M."/>
        </authorList>
    </citation>
    <scope>NUCLEOTIDE SEQUENCE</scope>
    <source>
        <strain evidence="1">MM415B01568</strain>
    </source>
</reference>
<evidence type="ECO:0000313" key="1">
    <source>
        <dbReference type="EMBL" id="QJA57756.1"/>
    </source>
</evidence>
<dbReference type="AlphaFoldDB" id="A0A6M3IJS4"/>
<name>A0A6M3IJS4_9ZZZZ</name>
<gene>
    <name evidence="1" type="ORF">MM415B01568_0015</name>
</gene>